<dbReference type="EMBL" id="BAABHS010000034">
    <property type="protein sequence ID" value="GAA4987746.1"/>
    <property type="molecule type" value="Genomic_DNA"/>
</dbReference>
<evidence type="ECO:0000313" key="3">
    <source>
        <dbReference type="Proteomes" id="UP001500466"/>
    </source>
</evidence>
<dbReference type="Proteomes" id="UP001500466">
    <property type="component" value="Unassembled WGS sequence"/>
</dbReference>
<proteinExistence type="predicted"/>
<keyword evidence="3" id="KW-1185">Reference proteome</keyword>
<organism evidence="2 3">
    <name type="scientific">Yinghuangia aomiensis</name>
    <dbReference type="NCBI Taxonomy" id="676205"/>
    <lineage>
        <taxon>Bacteria</taxon>
        <taxon>Bacillati</taxon>
        <taxon>Actinomycetota</taxon>
        <taxon>Actinomycetes</taxon>
        <taxon>Kitasatosporales</taxon>
        <taxon>Streptomycetaceae</taxon>
        <taxon>Yinghuangia</taxon>
    </lineage>
</organism>
<name>A0ABP9I4A5_9ACTN</name>
<feature type="transmembrane region" description="Helical" evidence="1">
    <location>
        <begin position="26"/>
        <end position="45"/>
    </location>
</feature>
<accession>A0ABP9I4A5</accession>
<evidence type="ECO:0008006" key="4">
    <source>
        <dbReference type="Google" id="ProtNLM"/>
    </source>
</evidence>
<evidence type="ECO:0000256" key="1">
    <source>
        <dbReference type="SAM" id="Phobius"/>
    </source>
</evidence>
<comment type="caution">
    <text evidence="2">The sequence shown here is derived from an EMBL/GenBank/DDBJ whole genome shotgun (WGS) entry which is preliminary data.</text>
</comment>
<keyword evidence="1" id="KW-0812">Transmembrane</keyword>
<keyword evidence="1" id="KW-1133">Transmembrane helix</keyword>
<reference evidence="3" key="1">
    <citation type="journal article" date="2019" name="Int. J. Syst. Evol. Microbiol.">
        <title>The Global Catalogue of Microorganisms (GCM) 10K type strain sequencing project: providing services to taxonomists for standard genome sequencing and annotation.</title>
        <authorList>
            <consortium name="The Broad Institute Genomics Platform"/>
            <consortium name="The Broad Institute Genome Sequencing Center for Infectious Disease"/>
            <person name="Wu L."/>
            <person name="Ma J."/>
        </authorList>
    </citation>
    <scope>NUCLEOTIDE SEQUENCE [LARGE SCALE GENOMIC DNA]</scope>
    <source>
        <strain evidence="3">JCM 17986</strain>
    </source>
</reference>
<gene>
    <name evidence="2" type="ORF">GCM10023205_68240</name>
</gene>
<keyword evidence="1" id="KW-0472">Membrane</keyword>
<evidence type="ECO:0000313" key="2">
    <source>
        <dbReference type="EMBL" id="GAA4987746.1"/>
    </source>
</evidence>
<sequence>MVVLLLILLGILVLFGVGFAVHVLWWVAVAALVLWLLGFLVRGASGSGRGRRHRR</sequence>
<protein>
    <recommendedName>
        <fullName evidence="4">Hydrophobic protein</fullName>
    </recommendedName>
</protein>
<dbReference type="RefSeq" id="WP_345679664.1">
    <property type="nucleotide sequence ID" value="NZ_BAABHS010000034.1"/>
</dbReference>